<dbReference type="RefSeq" id="WP_354636181.1">
    <property type="nucleotide sequence ID" value="NZ_CP159837.1"/>
</dbReference>
<sequence length="268" mass="31502">MASSFFSAGILTLTLEVFTQSQKREDLLSALEKLETKNQENFTDITKRMSDDSLFNDIRDADIFEQVKKYIINQDYLRTDYQVFQRFEWFGQDKNFLVVETKFSYNVCNLKDKTTKYEFRFFLEKELETAEIKDIGYKVINNTGKVEKHEKFEDLKNEIIIDNNSPDMIIFNKTIEIPDKGKLYCYFATETTAHSKDSFPIICLQNTKNLEVHITHHPEDLIIEAFAIHPDIEKFQNMINDRNTKVWKIQAALLPGQGIIIYTKQKTT</sequence>
<reference evidence="1" key="1">
    <citation type="submission" date="2024-07" db="EMBL/GenBank/DDBJ databases">
        <authorList>
            <person name="Kim Y.J."/>
            <person name="Jeong J.Y."/>
        </authorList>
    </citation>
    <scope>NUCLEOTIDE SEQUENCE</scope>
    <source>
        <strain evidence="1">GIHE-MW2</strain>
    </source>
</reference>
<organism evidence="1">
    <name type="scientific">Planktothricoides raciborskii GIHE-MW2</name>
    <dbReference type="NCBI Taxonomy" id="2792601"/>
    <lineage>
        <taxon>Bacteria</taxon>
        <taxon>Bacillati</taxon>
        <taxon>Cyanobacteriota</taxon>
        <taxon>Cyanophyceae</taxon>
        <taxon>Oscillatoriophycideae</taxon>
        <taxon>Oscillatoriales</taxon>
        <taxon>Oscillatoriaceae</taxon>
        <taxon>Planktothricoides</taxon>
    </lineage>
</organism>
<proteinExistence type="predicted"/>
<gene>
    <name evidence="1" type="ORF">ABWT76_002406</name>
</gene>
<evidence type="ECO:0000313" key="1">
    <source>
        <dbReference type="EMBL" id="XCM39473.1"/>
    </source>
</evidence>
<name>A0AAU8JL29_9CYAN</name>
<dbReference type="AlphaFoldDB" id="A0AAU8JL29"/>
<dbReference type="EMBL" id="CP159837">
    <property type="protein sequence ID" value="XCM39473.1"/>
    <property type="molecule type" value="Genomic_DNA"/>
</dbReference>
<protein>
    <submittedName>
        <fullName evidence="1">Uncharacterized protein</fullName>
    </submittedName>
</protein>
<accession>A0AAU8JL29</accession>